<dbReference type="AlphaFoldDB" id="A0A9X2VIV7"/>
<keyword evidence="1" id="KW-0812">Transmembrane</keyword>
<evidence type="ECO:0000256" key="1">
    <source>
        <dbReference type="SAM" id="Phobius"/>
    </source>
</evidence>
<dbReference type="EMBL" id="JANYMP010000004">
    <property type="protein sequence ID" value="MCS7477530.1"/>
    <property type="molecule type" value="Genomic_DNA"/>
</dbReference>
<dbReference type="Proteomes" id="UP001141259">
    <property type="component" value="Unassembled WGS sequence"/>
</dbReference>
<dbReference type="RefSeq" id="WP_259623028.1">
    <property type="nucleotide sequence ID" value="NZ_JANYMP010000004.1"/>
</dbReference>
<comment type="caution">
    <text evidence="2">The sequence shown here is derived from an EMBL/GenBank/DDBJ whole genome shotgun (WGS) entry which is preliminary data.</text>
</comment>
<reference evidence="2" key="1">
    <citation type="submission" date="2022-08" db="EMBL/GenBank/DDBJ databases">
        <authorList>
            <person name="Tistechok S."/>
            <person name="Samborskyy M."/>
            <person name="Roman I."/>
        </authorList>
    </citation>
    <scope>NUCLEOTIDE SEQUENCE</scope>
    <source>
        <strain evidence="2">DSM 103496</strain>
    </source>
</reference>
<keyword evidence="3" id="KW-1185">Reference proteome</keyword>
<protein>
    <submittedName>
        <fullName evidence="2">Uncharacterized protein</fullName>
    </submittedName>
</protein>
<keyword evidence="1" id="KW-0472">Membrane</keyword>
<gene>
    <name evidence="2" type="ORF">NZH93_11750</name>
</gene>
<evidence type="ECO:0000313" key="3">
    <source>
        <dbReference type="Proteomes" id="UP001141259"/>
    </source>
</evidence>
<evidence type="ECO:0000313" key="2">
    <source>
        <dbReference type="EMBL" id="MCS7477530.1"/>
    </source>
</evidence>
<proteinExistence type="predicted"/>
<organism evidence="2 3">
    <name type="scientific">Umezawaea endophytica</name>
    <dbReference type="NCBI Taxonomy" id="1654476"/>
    <lineage>
        <taxon>Bacteria</taxon>
        <taxon>Bacillati</taxon>
        <taxon>Actinomycetota</taxon>
        <taxon>Actinomycetes</taxon>
        <taxon>Pseudonocardiales</taxon>
        <taxon>Pseudonocardiaceae</taxon>
        <taxon>Umezawaea</taxon>
    </lineage>
</organism>
<accession>A0A9X2VIV7</accession>
<keyword evidence="1" id="KW-1133">Transmembrane helix</keyword>
<feature type="transmembrane region" description="Helical" evidence="1">
    <location>
        <begin position="40"/>
        <end position="59"/>
    </location>
</feature>
<sequence length="67" mass="6885">MTNPVPPITERAALLLVAAILCALVMGVLAFLAFGNVPVAVIAGLTAFGGAFAFLHAHVRPNDDGRD</sequence>
<name>A0A9X2VIV7_9PSEU</name>
<feature type="transmembrane region" description="Helical" evidence="1">
    <location>
        <begin position="12"/>
        <end position="34"/>
    </location>
</feature>